<dbReference type="CDD" id="cd00056">
    <property type="entry name" value="ENDO3c"/>
    <property type="match status" value="1"/>
</dbReference>
<dbReference type="Gene3D" id="1.10.340.30">
    <property type="entry name" value="Hypothetical protein, domain 2"/>
    <property type="match status" value="1"/>
</dbReference>
<evidence type="ECO:0000256" key="5">
    <source>
        <dbReference type="ARBA" id="ARBA00022801"/>
    </source>
</evidence>
<dbReference type="RefSeq" id="WP_369058999.1">
    <property type="nucleotide sequence ID" value="NZ_CP158375.1"/>
</dbReference>
<dbReference type="SMART" id="SM00478">
    <property type="entry name" value="ENDO3c"/>
    <property type="match status" value="1"/>
</dbReference>
<feature type="domain" description="HhH-GPD" evidence="10">
    <location>
        <begin position="43"/>
        <end position="206"/>
    </location>
</feature>
<sequence length="241" mass="26707">MQRSFDFGASPLPDIRRSLVAIYGPQISVARMDPVSQLVKSAISGRAYDEVSWNAFFRLRTQYGGDWEALSLAPGAELESILSPTTFPEAKARRLPVLLRMLKHRRGALELDFLARESVEGAMAWLKALPAVGPRTAACVLNFSQLNMRALVVDTHVHRVARRVGLAPCRGETQAAYNALMNQMPEAWDAEDLFELHCLIKRLGQTFCTQARPRCGACPLKETCPRIEAAGGDVLTFAPRR</sequence>
<evidence type="ECO:0000256" key="3">
    <source>
        <dbReference type="ARBA" id="ARBA00022723"/>
    </source>
</evidence>
<protein>
    <submittedName>
        <fullName evidence="11">Endonuclease III</fullName>
    </submittedName>
</protein>
<keyword evidence="11" id="KW-0255">Endonuclease</keyword>
<evidence type="ECO:0000256" key="2">
    <source>
        <dbReference type="ARBA" id="ARBA00008343"/>
    </source>
</evidence>
<dbReference type="InterPro" id="IPR003265">
    <property type="entry name" value="HhH-GPD_domain"/>
</dbReference>
<dbReference type="GO" id="GO:0051539">
    <property type="term" value="F:4 iron, 4 sulfur cluster binding"/>
    <property type="evidence" value="ECO:0007669"/>
    <property type="project" value="InterPro"/>
</dbReference>
<evidence type="ECO:0000259" key="10">
    <source>
        <dbReference type="SMART" id="SM00478"/>
    </source>
</evidence>
<proteinExistence type="inferred from homology"/>
<evidence type="ECO:0000256" key="6">
    <source>
        <dbReference type="ARBA" id="ARBA00023004"/>
    </source>
</evidence>
<evidence type="ECO:0000256" key="8">
    <source>
        <dbReference type="ARBA" id="ARBA00023204"/>
    </source>
</evidence>
<dbReference type="PANTHER" id="PTHR47203:SF1">
    <property type="entry name" value="HYPOTHETICAL BASE EXCISION DNA REPAIR PROTEIN (EUROFUNG)"/>
    <property type="match status" value="1"/>
</dbReference>
<dbReference type="AlphaFoldDB" id="A0AB39KQK1"/>
<dbReference type="PIRSF" id="PIRSF001435">
    <property type="entry name" value="Nth"/>
    <property type="match status" value="1"/>
</dbReference>
<keyword evidence="4" id="KW-0227">DNA damage</keyword>
<keyword evidence="9" id="KW-0326">Glycosidase</keyword>
<keyword evidence="5" id="KW-0378">Hydrolase</keyword>
<gene>
    <name evidence="11" type="ORF">ABOZ73_15370</name>
</gene>
<dbReference type="GO" id="GO:0006284">
    <property type="term" value="P:base-excision repair"/>
    <property type="evidence" value="ECO:0007669"/>
    <property type="project" value="InterPro"/>
</dbReference>
<name>A0AB39KQK1_9CAUL</name>
<organism evidence="11">
    <name type="scientific">Caulobacter sp. 73W</name>
    <dbReference type="NCBI Taxonomy" id="3161137"/>
    <lineage>
        <taxon>Bacteria</taxon>
        <taxon>Pseudomonadati</taxon>
        <taxon>Pseudomonadota</taxon>
        <taxon>Alphaproteobacteria</taxon>
        <taxon>Caulobacterales</taxon>
        <taxon>Caulobacteraceae</taxon>
        <taxon>Caulobacter</taxon>
    </lineage>
</organism>
<dbReference type="PANTHER" id="PTHR47203">
    <property type="match status" value="1"/>
</dbReference>
<dbReference type="GO" id="GO:0140097">
    <property type="term" value="F:catalytic activity, acting on DNA"/>
    <property type="evidence" value="ECO:0007669"/>
    <property type="project" value="UniProtKB-ARBA"/>
</dbReference>
<dbReference type="InterPro" id="IPR023170">
    <property type="entry name" value="HhH_base_excis_C"/>
</dbReference>
<dbReference type="GO" id="GO:0046872">
    <property type="term" value="F:metal ion binding"/>
    <property type="evidence" value="ECO:0007669"/>
    <property type="project" value="UniProtKB-KW"/>
</dbReference>
<keyword evidence="7" id="KW-0411">Iron-sulfur</keyword>
<reference evidence="11" key="1">
    <citation type="submission" date="2024-06" db="EMBL/GenBank/DDBJ databases">
        <title>Caulobacter inopinatus, sp. nov.</title>
        <authorList>
            <person name="Donachie S.P."/>
        </authorList>
    </citation>
    <scope>NUCLEOTIDE SEQUENCE</scope>
    <source>
        <strain evidence="11">73W</strain>
    </source>
</reference>
<keyword evidence="11" id="KW-0540">Nuclease</keyword>
<dbReference type="Pfam" id="PF00730">
    <property type="entry name" value="HhH-GPD"/>
    <property type="match status" value="1"/>
</dbReference>
<dbReference type="Gene3D" id="1.10.1670.10">
    <property type="entry name" value="Helix-hairpin-Helix base-excision DNA repair enzymes (C-terminal)"/>
    <property type="match status" value="1"/>
</dbReference>
<dbReference type="SUPFAM" id="SSF48150">
    <property type="entry name" value="DNA-glycosylase"/>
    <property type="match status" value="1"/>
</dbReference>
<accession>A0AB39KQK1</accession>
<evidence type="ECO:0000256" key="1">
    <source>
        <dbReference type="ARBA" id="ARBA00001966"/>
    </source>
</evidence>
<dbReference type="SMART" id="SM00525">
    <property type="entry name" value="FES"/>
    <property type="match status" value="1"/>
</dbReference>
<dbReference type="EMBL" id="CP158375">
    <property type="protein sequence ID" value="XDO96145.1"/>
    <property type="molecule type" value="Genomic_DNA"/>
</dbReference>
<evidence type="ECO:0000256" key="4">
    <source>
        <dbReference type="ARBA" id="ARBA00022763"/>
    </source>
</evidence>
<keyword evidence="3" id="KW-0479">Metal-binding</keyword>
<keyword evidence="8" id="KW-0234">DNA repair</keyword>
<dbReference type="InterPro" id="IPR011257">
    <property type="entry name" value="DNA_glycosylase"/>
</dbReference>
<dbReference type="InterPro" id="IPR004035">
    <property type="entry name" value="Endouclease-III_FeS-bd_BS"/>
</dbReference>
<evidence type="ECO:0000256" key="7">
    <source>
        <dbReference type="ARBA" id="ARBA00023014"/>
    </source>
</evidence>
<dbReference type="PROSITE" id="PS00764">
    <property type="entry name" value="ENDONUCLEASE_III_1"/>
    <property type="match status" value="1"/>
</dbReference>
<dbReference type="GO" id="GO:0016798">
    <property type="term" value="F:hydrolase activity, acting on glycosyl bonds"/>
    <property type="evidence" value="ECO:0007669"/>
    <property type="project" value="UniProtKB-KW"/>
</dbReference>
<comment type="similarity">
    <text evidence="2">Belongs to the Nth/MutY family.</text>
</comment>
<comment type="cofactor">
    <cofactor evidence="1">
        <name>[4Fe-4S] cluster</name>
        <dbReference type="ChEBI" id="CHEBI:49883"/>
    </cofactor>
</comment>
<dbReference type="InterPro" id="IPR003651">
    <property type="entry name" value="Endonuclease3_FeS-loop_motif"/>
</dbReference>
<dbReference type="GO" id="GO:0004519">
    <property type="term" value="F:endonuclease activity"/>
    <property type="evidence" value="ECO:0007669"/>
    <property type="project" value="UniProtKB-KW"/>
</dbReference>
<evidence type="ECO:0000313" key="11">
    <source>
        <dbReference type="EMBL" id="XDO96145.1"/>
    </source>
</evidence>
<keyword evidence="6" id="KW-0408">Iron</keyword>
<evidence type="ECO:0000256" key="9">
    <source>
        <dbReference type="ARBA" id="ARBA00023295"/>
    </source>
</evidence>